<evidence type="ECO:0000256" key="7">
    <source>
        <dbReference type="SAM" id="SignalP"/>
    </source>
</evidence>
<keyword evidence="5 6" id="KW-0472">Membrane</keyword>
<dbReference type="PANTHER" id="PTHR43124:SF3">
    <property type="entry name" value="CHLORAMPHENICOL EFFLUX PUMP RV0191"/>
    <property type="match status" value="1"/>
</dbReference>
<feature type="domain" description="Major facilitator superfamily (MFS) profile" evidence="8">
    <location>
        <begin position="5"/>
        <end position="392"/>
    </location>
</feature>
<dbReference type="Proteomes" id="UP000501367">
    <property type="component" value="Chromosome"/>
</dbReference>
<keyword evidence="4 6" id="KW-1133">Transmembrane helix</keyword>
<evidence type="ECO:0000256" key="3">
    <source>
        <dbReference type="ARBA" id="ARBA00022692"/>
    </source>
</evidence>
<feature type="transmembrane region" description="Helical" evidence="6">
    <location>
        <begin position="238"/>
        <end position="259"/>
    </location>
</feature>
<feature type="transmembrane region" description="Helical" evidence="6">
    <location>
        <begin position="73"/>
        <end position="91"/>
    </location>
</feature>
<dbReference type="Gene3D" id="1.20.1720.10">
    <property type="entry name" value="Multidrug resistance protein D"/>
    <property type="match status" value="1"/>
</dbReference>
<dbReference type="InterPro" id="IPR020846">
    <property type="entry name" value="MFS_dom"/>
</dbReference>
<dbReference type="Pfam" id="PF07690">
    <property type="entry name" value="MFS_1"/>
    <property type="match status" value="1"/>
</dbReference>
<evidence type="ECO:0000256" key="2">
    <source>
        <dbReference type="ARBA" id="ARBA00022475"/>
    </source>
</evidence>
<dbReference type="PROSITE" id="PS50850">
    <property type="entry name" value="MFS"/>
    <property type="match status" value="1"/>
</dbReference>
<comment type="subcellular location">
    <subcellularLocation>
        <location evidence="1">Cell membrane</location>
        <topology evidence="1">Multi-pass membrane protein</topology>
    </subcellularLocation>
</comment>
<evidence type="ECO:0000256" key="4">
    <source>
        <dbReference type="ARBA" id="ARBA00022989"/>
    </source>
</evidence>
<dbReference type="RefSeq" id="WP_168758664.1">
    <property type="nucleotide sequence ID" value="NZ_CP051487.1"/>
</dbReference>
<feature type="transmembrane region" description="Helical" evidence="6">
    <location>
        <begin position="353"/>
        <end position="371"/>
    </location>
</feature>
<dbReference type="PANTHER" id="PTHR43124">
    <property type="entry name" value="PURINE EFFLUX PUMP PBUE"/>
    <property type="match status" value="1"/>
</dbReference>
<dbReference type="InterPro" id="IPR050189">
    <property type="entry name" value="MFS_Efflux_Transporters"/>
</dbReference>
<evidence type="ECO:0000256" key="5">
    <source>
        <dbReference type="ARBA" id="ARBA00023136"/>
    </source>
</evidence>
<dbReference type="InterPro" id="IPR011701">
    <property type="entry name" value="MFS"/>
</dbReference>
<feature type="transmembrane region" description="Helical" evidence="6">
    <location>
        <begin position="271"/>
        <end position="290"/>
    </location>
</feature>
<feature type="transmembrane region" description="Helical" evidence="6">
    <location>
        <begin position="156"/>
        <end position="176"/>
    </location>
</feature>
<gene>
    <name evidence="9" type="ORF">HGP31_22005</name>
</gene>
<keyword evidence="7" id="KW-0732">Signal</keyword>
<dbReference type="GO" id="GO:0022857">
    <property type="term" value="F:transmembrane transporter activity"/>
    <property type="evidence" value="ECO:0007669"/>
    <property type="project" value="InterPro"/>
</dbReference>
<dbReference type="CDD" id="cd17320">
    <property type="entry name" value="MFS_MdfA_MDR_like"/>
    <property type="match status" value="1"/>
</dbReference>
<evidence type="ECO:0000259" key="8">
    <source>
        <dbReference type="PROSITE" id="PS50850"/>
    </source>
</evidence>
<evidence type="ECO:0000313" key="10">
    <source>
        <dbReference type="Proteomes" id="UP000501367"/>
    </source>
</evidence>
<sequence>MKGKKLLLLAVALLMFAQIAQTLYSPALADIGQAFSVGPQQTALTLSVFFLAFAFGVVVWGRMCDRIGRRPSMLAGLVLYAAASAMGLTVSTFNALLVAQGLAAFGAAVGSVVTQTVLRDRFRGAQLAQVFSVMGIALAASPAIGLFTGASLVQVFGYRGVLGCLLALSLGLWLWCLRDLPETRPQVVKAPALFETLCAMLRDRDIWRSTLLVAAFNIALFSYYSLGPYMFQRLDSGAQWFGYSGVVLALGSGLGAWLNKRLLQRGLSGRQLIQVAGAIMLLGASGVLLLEQGALFVLPMLLVVLAFGMAIPNILGAALINYGDRLGTAGALFGLLYYLLIGGGLMLVAWGQALGQTLLLCALLVLMLSGIKQQEARVTSREGGGTVGKDVA</sequence>
<evidence type="ECO:0000256" key="1">
    <source>
        <dbReference type="ARBA" id="ARBA00004651"/>
    </source>
</evidence>
<feature type="transmembrane region" description="Helical" evidence="6">
    <location>
        <begin position="296"/>
        <end position="319"/>
    </location>
</feature>
<accession>A0AAE7DFU0</accession>
<dbReference type="AlphaFoldDB" id="A0AAE7DFU0"/>
<organism evidence="9 10">
    <name type="scientific">Pseudomonas umsongensis</name>
    <dbReference type="NCBI Taxonomy" id="198618"/>
    <lineage>
        <taxon>Bacteria</taxon>
        <taxon>Pseudomonadati</taxon>
        <taxon>Pseudomonadota</taxon>
        <taxon>Gammaproteobacteria</taxon>
        <taxon>Pseudomonadales</taxon>
        <taxon>Pseudomonadaceae</taxon>
        <taxon>Pseudomonas</taxon>
    </lineage>
</organism>
<dbReference type="GeneID" id="72196290"/>
<dbReference type="SUPFAM" id="SSF103473">
    <property type="entry name" value="MFS general substrate transporter"/>
    <property type="match status" value="1"/>
</dbReference>
<dbReference type="EMBL" id="CP051487">
    <property type="protein sequence ID" value="QJC80864.1"/>
    <property type="molecule type" value="Genomic_DNA"/>
</dbReference>
<keyword evidence="2" id="KW-1003">Cell membrane</keyword>
<keyword evidence="3 6" id="KW-0812">Transmembrane</keyword>
<feature type="transmembrane region" description="Helical" evidence="6">
    <location>
        <begin position="206"/>
        <end position="226"/>
    </location>
</feature>
<evidence type="ECO:0000313" key="9">
    <source>
        <dbReference type="EMBL" id="QJC80864.1"/>
    </source>
</evidence>
<evidence type="ECO:0000256" key="6">
    <source>
        <dbReference type="SAM" id="Phobius"/>
    </source>
</evidence>
<feature type="chain" id="PRO_5041943755" evidence="7">
    <location>
        <begin position="21"/>
        <end position="392"/>
    </location>
</feature>
<feature type="transmembrane region" description="Helical" evidence="6">
    <location>
        <begin position="39"/>
        <end position="61"/>
    </location>
</feature>
<dbReference type="KEGG" id="pum:HGP31_22005"/>
<feature type="transmembrane region" description="Helical" evidence="6">
    <location>
        <begin position="97"/>
        <end position="118"/>
    </location>
</feature>
<dbReference type="GO" id="GO:0005886">
    <property type="term" value="C:plasma membrane"/>
    <property type="evidence" value="ECO:0007669"/>
    <property type="project" value="UniProtKB-SubCell"/>
</dbReference>
<feature type="transmembrane region" description="Helical" evidence="6">
    <location>
        <begin position="130"/>
        <end position="150"/>
    </location>
</feature>
<feature type="transmembrane region" description="Helical" evidence="6">
    <location>
        <begin position="326"/>
        <end position="347"/>
    </location>
</feature>
<dbReference type="InterPro" id="IPR036259">
    <property type="entry name" value="MFS_trans_sf"/>
</dbReference>
<name>A0AAE7DFU0_9PSED</name>
<protein>
    <submittedName>
        <fullName evidence="9">Multidrug effflux MFS transporter</fullName>
    </submittedName>
</protein>
<feature type="signal peptide" evidence="7">
    <location>
        <begin position="1"/>
        <end position="20"/>
    </location>
</feature>
<reference evidence="9 10" key="1">
    <citation type="submission" date="2020-04" db="EMBL/GenBank/DDBJ databases">
        <authorList>
            <person name="Yao Y."/>
            <person name="He Z."/>
        </authorList>
    </citation>
    <scope>NUCLEOTIDE SEQUENCE [LARGE SCALE GENOMIC DNA]</scope>
    <source>
        <strain evidence="9 10">CY-1</strain>
    </source>
</reference>
<proteinExistence type="predicted"/>